<dbReference type="InterPro" id="IPR008136">
    <property type="entry name" value="CinA_C"/>
</dbReference>
<dbReference type="OrthoDB" id="9801454at2"/>
<organism evidence="2 3">
    <name type="scientific">Ketobacter alkanivorans</name>
    <dbReference type="NCBI Taxonomy" id="1917421"/>
    <lineage>
        <taxon>Bacteria</taxon>
        <taxon>Pseudomonadati</taxon>
        <taxon>Pseudomonadota</taxon>
        <taxon>Gammaproteobacteria</taxon>
        <taxon>Pseudomonadales</taxon>
        <taxon>Ketobacteraceae</taxon>
        <taxon>Ketobacter</taxon>
    </lineage>
</organism>
<dbReference type="EMBL" id="CP022684">
    <property type="protein sequence ID" value="AUM14843.1"/>
    <property type="molecule type" value="Genomic_DNA"/>
</dbReference>
<proteinExistence type="predicted"/>
<evidence type="ECO:0000313" key="2">
    <source>
        <dbReference type="EMBL" id="AUM14843.1"/>
    </source>
</evidence>
<dbReference type="KEGG" id="kak:Kalk_04310"/>
<dbReference type="Pfam" id="PF02464">
    <property type="entry name" value="CinA"/>
    <property type="match status" value="1"/>
</dbReference>
<sequence>MLIEALSTQLGTLLADKRKKIVTAESCTGGWVSQSITQVAGSSAWFDRSYVTYSNEAKREMLGVKIRTLNKYGAVSREVVEEMALGAVKKSGADFSVAISGIAGPDGGTDEKPVGTVWLAWNIAGSVDSSLTLLPGARRDVRAAAVTLALQGLLVRIRSWLSEQAQPQGSEKELPESLDETE</sequence>
<dbReference type="Proteomes" id="UP000235116">
    <property type="component" value="Chromosome"/>
</dbReference>
<accession>A0A2K9LRB9</accession>
<dbReference type="SUPFAM" id="SSF142433">
    <property type="entry name" value="CinA-like"/>
    <property type="match status" value="1"/>
</dbReference>
<name>A0A2K9LRB9_9GAMM</name>
<feature type="domain" description="CinA C-terminal" evidence="1">
    <location>
        <begin position="5"/>
        <end position="154"/>
    </location>
</feature>
<evidence type="ECO:0000313" key="3">
    <source>
        <dbReference type="Proteomes" id="UP000235116"/>
    </source>
</evidence>
<dbReference type="AlphaFoldDB" id="A0A2K9LRB9"/>
<protein>
    <recommendedName>
        <fullName evidence="1">CinA C-terminal domain-containing protein</fullName>
    </recommendedName>
</protein>
<dbReference type="Gene3D" id="3.90.950.20">
    <property type="entry name" value="CinA-like"/>
    <property type="match status" value="1"/>
</dbReference>
<keyword evidence="3" id="KW-1185">Reference proteome</keyword>
<evidence type="ECO:0000259" key="1">
    <source>
        <dbReference type="Pfam" id="PF02464"/>
    </source>
</evidence>
<reference evidence="3" key="1">
    <citation type="submission" date="2017-08" db="EMBL/GenBank/DDBJ databases">
        <title>Direct submision.</title>
        <authorList>
            <person name="Kim S.-J."/>
            <person name="Rhee S.-K."/>
        </authorList>
    </citation>
    <scope>NUCLEOTIDE SEQUENCE [LARGE SCALE GENOMIC DNA]</scope>
    <source>
        <strain evidence="3">GI5</strain>
    </source>
</reference>
<dbReference type="NCBIfam" id="TIGR00199">
    <property type="entry name" value="PncC_domain"/>
    <property type="match status" value="1"/>
</dbReference>
<dbReference type="InterPro" id="IPR036653">
    <property type="entry name" value="CinA-like_C"/>
</dbReference>
<gene>
    <name evidence="2" type="ORF">Kalk_04310</name>
</gene>